<dbReference type="PANTHER" id="PTHR43630">
    <property type="entry name" value="POLY-BETA-1,6-N-ACETYL-D-GLUCOSAMINE SYNTHASE"/>
    <property type="match status" value="1"/>
</dbReference>
<feature type="domain" description="Glycosyltransferase 2-like" evidence="4">
    <location>
        <begin position="8"/>
        <end position="172"/>
    </location>
</feature>
<accession>A0AA46PJ27</accession>
<dbReference type="AlphaFoldDB" id="A0AA46PJ27"/>
<evidence type="ECO:0000256" key="1">
    <source>
        <dbReference type="ARBA" id="ARBA00006739"/>
    </source>
</evidence>
<keyword evidence="3 5" id="KW-0808">Transferase</keyword>
<evidence type="ECO:0000256" key="2">
    <source>
        <dbReference type="ARBA" id="ARBA00022676"/>
    </source>
</evidence>
<protein>
    <submittedName>
        <fullName evidence="5">Glycosyltransferase</fullName>
        <ecNumber evidence="5">2.4.-.-</ecNumber>
    </submittedName>
</protein>
<organism evidence="5 6">
    <name type="scientific">Cytobacillus firmus</name>
    <name type="common">Bacillus firmus</name>
    <dbReference type="NCBI Taxonomy" id="1399"/>
    <lineage>
        <taxon>Bacteria</taxon>
        <taxon>Bacillati</taxon>
        <taxon>Bacillota</taxon>
        <taxon>Bacilli</taxon>
        <taxon>Bacillales</taxon>
        <taxon>Bacillaceae</taxon>
        <taxon>Cytobacillus</taxon>
    </lineage>
</organism>
<evidence type="ECO:0000313" key="5">
    <source>
        <dbReference type="EMBL" id="UYG95818.1"/>
    </source>
</evidence>
<dbReference type="Gene3D" id="3.90.550.10">
    <property type="entry name" value="Spore Coat Polysaccharide Biosynthesis Protein SpsA, Chain A"/>
    <property type="match status" value="1"/>
</dbReference>
<name>A0AA46PJ27_CYTFI</name>
<comment type="similarity">
    <text evidence="1">Belongs to the glycosyltransferase 2 family.</text>
</comment>
<reference evidence="5" key="1">
    <citation type="submission" date="2022-10" db="EMBL/GenBank/DDBJ databases">
        <title>Mechanism of multi-heavy metal repair in Cytobacillus Firmus M7.</title>
        <authorList>
            <person name="Li X."/>
            <person name="Yu C."/>
        </authorList>
    </citation>
    <scope>NUCLEOTIDE SEQUENCE</scope>
    <source>
        <strain evidence="5">M7</strain>
    </source>
</reference>
<dbReference type="Proteomes" id="UP001163104">
    <property type="component" value="Chromosome"/>
</dbReference>
<dbReference type="EMBL" id="CP107027">
    <property type="protein sequence ID" value="UYG95818.1"/>
    <property type="molecule type" value="Genomic_DNA"/>
</dbReference>
<dbReference type="SUPFAM" id="SSF53448">
    <property type="entry name" value="Nucleotide-diphospho-sugar transferases"/>
    <property type="match status" value="1"/>
</dbReference>
<sequence length="292" mass="33751">MRLDPLVSIIFPAKNEGENVRNTLDSLFTTNCKLPFEVIVVDDGSTDGCCEFIYSYKKDKQIKVIKTNGTGASNARNIGAEHAKGDYFFFCDAHLEFENNWIERLMEPLLLNKTDAITPAIASMENRESIGFGQTLTPGLTIKWNIKQEGLFETAVLPGGCFAISKSAFKDVGGFERGFKTWGHEDVEISIKLWLFGYRCHVEPDVTILHLFRKKHPYKVRREEVNYNLLRMAYSHFNNTRIQKCRKLMRGRFVKIVEPALLKSGVLKQREAYLMKRKFDDDWYFSKFNIDF</sequence>
<dbReference type="Pfam" id="PF00535">
    <property type="entry name" value="Glycos_transf_2"/>
    <property type="match status" value="1"/>
</dbReference>
<evidence type="ECO:0000313" key="6">
    <source>
        <dbReference type="Proteomes" id="UP001163104"/>
    </source>
</evidence>
<keyword evidence="2 5" id="KW-0328">Glycosyltransferase</keyword>
<dbReference type="InterPro" id="IPR029044">
    <property type="entry name" value="Nucleotide-diphossugar_trans"/>
</dbReference>
<dbReference type="PANTHER" id="PTHR43630:SF1">
    <property type="entry name" value="POLY-BETA-1,6-N-ACETYL-D-GLUCOSAMINE SYNTHASE"/>
    <property type="match status" value="1"/>
</dbReference>
<dbReference type="InterPro" id="IPR001173">
    <property type="entry name" value="Glyco_trans_2-like"/>
</dbReference>
<proteinExistence type="inferred from homology"/>
<dbReference type="GO" id="GO:0016757">
    <property type="term" value="F:glycosyltransferase activity"/>
    <property type="evidence" value="ECO:0007669"/>
    <property type="project" value="UniProtKB-KW"/>
</dbReference>
<evidence type="ECO:0000256" key="3">
    <source>
        <dbReference type="ARBA" id="ARBA00022679"/>
    </source>
</evidence>
<dbReference type="RefSeq" id="WP_048011819.1">
    <property type="nucleotide sequence ID" value="NZ_CP107027.1"/>
</dbReference>
<gene>
    <name evidence="5" type="ORF">OD459_01980</name>
</gene>
<evidence type="ECO:0000259" key="4">
    <source>
        <dbReference type="Pfam" id="PF00535"/>
    </source>
</evidence>
<dbReference type="EC" id="2.4.-.-" evidence="5"/>